<dbReference type="SMART" id="SM00387">
    <property type="entry name" value="HATPase_c"/>
    <property type="match status" value="1"/>
</dbReference>
<dbReference type="RefSeq" id="WP_115405684.1">
    <property type="nucleotide sequence ID" value="NZ_UGYV01000001.1"/>
</dbReference>
<sequence length="1275" mass="142069">MKSLISVPKFSLRSWLMSLWLPLGLLWLPLGLLVIGYFVATSMVDQQQQTQAKRISDAVTVRLNLIAEGVQEKVTLYQYGLRGTRGAVMSVSPEHFDYNDMQVYTQVRDYKREFPGAHGFGLIIKVEPNQTAAFLDRMAAERPSYNFQIRQLTPHQDSLFVITYIEPEQNNREAVGVDIGSEAMRRKAALDAAFNNDVRLTAPITLVQANERAQQGFLMLMPVYKTTTVPQDSRQRLEHLFGWSYAPILINYVLNSVAGLENDVFLQISDITEQTPIEFFSQEVKDTYDAALQHKLNLSVFGRQWQLSLTPTNRFINELQLRSGTSLFFEVMAVSTILAFGVYLLQLMLMRRSQLIRHKQELASIAEQTLLKANAELEQQVALRTAEISRVNILQRSILSSAGYAIIATDEEGIITAFNPAAEKLLGYRAEEVLFQQTPSIFHLPAEVEHHAAKLTTELGSNIAVGFETLVAKARLGQTDNVRWTYLTKTGEQVQVKLNRSALKDEQGQLAGFLGIAFDLTKQLKYEAELAQAKEQAESANKAKSEFLANMSHEIRTPMNGVLGLLQLVANSTLDQRQADYIEKAYSAAKSLLTLLNDILDFSKVEAGKLELDPHPFSLTDLLQDIGLVFSSSAEQKGLEVLYDVTADVPEHLLGDSFRIKQVLINLVGNAIKFTDKGEILISIRSQSLPEGEINLSFSIKDTGIGITLEQQNALFSGFQQADSSISRRYGGTGLGLAISKRLVNLMGGEIGVESEFGCGSTFSFNVVVRNAEKRAIQNSQTFTRSNEKLSVLIVDDNDSARIILQGIAVSLGWQAKIASDAQEASLLVKQAHRDSTRYDVVFVDWRMPGKDGLTFARELRELHSSVVSLIVMITAHGKELLDEQNNDYERYLDGFLIKPVTKNMMLQAVKSVVFGDLDLSLPTSPLPHELPLQGISLLLVEDNLTNQLVASELLQQLGATIKIASSGEEALEMLESTAEHFDMVLMDIQMPGMDGYQTTREIRKLPRHQLLPIIAITAHAMSDDIAACLAAGMQDHIAKPFDLNELTTKILSHHKAEKAPHVKQVNKSNLNFDQAALAFCQQHHIELEAAVQRLGYSLTIYVNVLKQFEQDLRQALQQLEDKTLTRRNARLLFHSLKGAAGTLGFSNLAKLTARLEDELREHSDDGYQVDNNVLDILKLTLNTATDLVKLLQVEQQIATAQAPVSRTEQAAQLMTLKQHLNLANMAALPLYQQLAPSLQAQTPELNKELEEALVNLTFEQAVVIVDKMLSQFKE</sequence>
<dbReference type="InterPro" id="IPR035965">
    <property type="entry name" value="PAS-like_dom_sf"/>
</dbReference>
<evidence type="ECO:0000256" key="17">
    <source>
        <dbReference type="PROSITE-ProRule" id="PRU00169"/>
    </source>
</evidence>
<dbReference type="Pfam" id="PF01627">
    <property type="entry name" value="Hpt"/>
    <property type="match status" value="1"/>
</dbReference>
<dbReference type="NCBIfam" id="TIGR00229">
    <property type="entry name" value="sensory_box"/>
    <property type="match status" value="1"/>
</dbReference>
<evidence type="ECO:0000256" key="14">
    <source>
        <dbReference type="ARBA" id="ARBA00064003"/>
    </source>
</evidence>
<dbReference type="InterPro" id="IPR000700">
    <property type="entry name" value="PAS-assoc_C"/>
</dbReference>
<dbReference type="Proteomes" id="UP000255061">
    <property type="component" value="Unassembled WGS sequence"/>
</dbReference>
<dbReference type="Gene3D" id="3.40.50.2300">
    <property type="match status" value="2"/>
</dbReference>
<keyword evidence="4" id="KW-1003">Cell membrane</keyword>
<dbReference type="InterPro" id="IPR004358">
    <property type="entry name" value="Sig_transdc_His_kin-like_C"/>
</dbReference>
<evidence type="ECO:0000256" key="11">
    <source>
        <dbReference type="ARBA" id="ARBA00022989"/>
    </source>
</evidence>
<keyword evidence="5 17" id="KW-0597">Phosphoprotein</keyword>
<dbReference type="SMART" id="SM00073">
    <property type="entry name" value="HPT"/>
    <property type="match status" value="1"/>
</dbReference>
<evidence type="ECO:0000256" key="19">
    <source>
        <dbReference type="SAM" id="Phobius"/>
    </source>
</evidence>
<dbReference type="InterPro" id="IPR036641">
    <property type="entry name" value="HPT_dom_sf"/>
</dbReference>
<evidence type="ECO:0000256" key="8">
    <source>
        <dbReference type="ARBA" id="ARBA00022741"/>
    </source>
</evidence>
<dbReference type="GO" id="GO:0005886">
    <property type="term" value="C:plasma membrane"/>
    <property type="evidence" value="ECO:0007669"/>
    <property type="project" value="UniProtKB-SubCell"/>
</dbReference>
<evidence type="ECO:0000313" key="27">
    <source>
        <dbReference type="EMBL" id="SUJ09513.1"/>
    </source>
</evidence>
<evidence type="ECO:0000256" key="6">
    <source>
        <dbReference type="ARBA" id="ARBA00022679"/>
    </source>
</evidence>
<dbReference type="Gene3D" id="3.30.565.10">
    <property type="entry name" value="Histidine kinase-like ATPase, C-terminal domain"/>
    <property type="match status" value="1"/>
</dbReference>
<accession>A0A380BYN4</accession>
<dbReference type="PROSITE" id="PS50839">
    <property type="entry name" value="CHASE"/>
    <property type="match status" value="1"/>
</dbReference>
<evidence type="ECO:0000256" key="4">
    <source>
        <dbReference type="ARBA" id="ARBA00022475"/>
    </source>
</evidence>
<dbReference type="InterPro" id="IPR008207">
    <property type="entry name" value="Sig_transdc_His_kin_Hpt_dom"/>
</dbReference>
<dbReference type="InterPro" id="IPR003594">
    <property type="entry name" value="HATPase_dom"/>
</dbReference>
<keyword evidence="8" id="KW-0547">Nucleotide-binding</keyword>
<dbReference type="SMART" id="SM00388">
    <property type="entry name" value="HisKA"/>
    <property type="match status" value="1"/>
</dbReference>
<name>A0A380BYN4_9GAMM</name>
<dbReference type="EC" id="2.7.13.3" evidence="3"/>
<dbReference type="EMBL" id="UGYV01000004">
    <property type="protein sequence ID" value="SUJ09513.1"/>
    <property type="molecule type" value="Genomic_DNA"/>
</dbReference>
<comment type="subunit">
    <text evidence="14">At low DSF concentrations, interacts with RpfF.</text>
</comment>
<dbReference type="SUPFAM" id="SSF47384">
    <property type="entry name" value="Homodimeric domain of signal transducing histidine kinase"/>
    <property type="match status" value="1"/>
</dbReference>
<feature type="domain" description="HPt" evidence="25">
    <location>
        <begin position="1091"/>
        <end position="1195"/>
    </location>
</feature>
<organism evidence="27 28">
    <name type="scientific">Shewanella morhuae</name>
    <dbReference type="NCBI Taxonomy" id="365591"/>
    <lineage>
        <taxon>Bacteria</taxon>
        <taxon>Pseudomonadati</taxon>
        <taxon>Pseudomonadota</taxon>
        <taxon>Gammaproteobacteria</taxon>
        <taxon>Alteromonadales</taxon>
        <taxon>Shewanellaceae</taxon>
        <taxon>Shewanella</taxon>
    </lineage>
</organism>
<dbReference type="PRINTS" id="PR00344">
    <property type="entry name" value="BCTRLSENSOR"/>
</dbReference>
<dbReference type="SMART" id="SM00448">
    <property type="entry name" value="REC"/>
    <property type="match status" value="2"/>
</dbReference>
<evidence type="ECO:0000256" key="9">
    <source>
        <dbReference type="ARBA" id="ARBA00022777"/>
    </source>
</evidence>
<dbReference type="PROSITE" id="PS50109">
    <property type="entry name" value="HIS_KIN"/>
    <property type="match status" value="1"/>
</dbReference>
<dbReference type="Pfam" id="PF00072">
    <property type="entry name" value="Response_reg"/>
    <property type="match status" value="2"/>
</dbReference>
<evidence type="ECO:0000313" key="26">
    <source>
        <dbReference type="EMBL" id="SUI69085.1"/>
    </source>
</evidence>
<evidence type="ECO:0000256" key="5">
    <source>
        <dbReference type="ARBA" id="ARBA00022553"/>
    </source>
</evidence>
<evidence type="ECO:0000256" key="15">
    <source>
        <dbReference type="ARBA" id="ARBA00068150"/>
    </source>
</evidence>
<dbReference type="InterPro" id="IPR042240">
    <property type="entry name" value="CHASE_sf"/>
</dbReference>
<dbReference type="EMBL" id="UGYV01000001">
    <property type="protein sequence ID" value="SUI69085.1"/>
    <property type="molecule type" value="Genomic_DNA"/>
</dbReference>
<dbReference type="Pfam" id="PF00512">
    <property type="entry name" value="HisKA"/>
    <property type="match status" value="1"/>
</dbReference>
<evidence type="ECO:0000259" key="25">
    <source>
        <dbReference type="PROSITE" id="PS50894"/>
    </source>
</evidence>
<evidence type="ECO:0000256" key="10">
    <source>
        <dbReference type="ARBA" id="ARBA00022840"/>
    </source>
</evidence>
<protein>
    <recommendedName>
        <fullName evidence="15">Sensory/regulatory protein RpfC</fullName>
        <ecNumber evidence="3">2.7.13.3</ecNumber>
    </recommendedName>
</protein>
<dbReference type="CDD" id="cd00088">
    <property type="entry name" value="HPT"/>
    <property type="match status" value="1"/>
</dbReference>
<dbReference type="SMART" id="SM01079">
    <property type="entry name" value="CHASE"/>
    <property type="match status" value="1"/>
</dbReference>
<evidence type="ECO:0000259" key="24">
    <source>
        <dbReference type="PROSITE" id="PS50839"/>
    </source>
</evidence>
<comment type="catalytic activity">
    <reaction evidence="1">
        <text>ATP + protein L-histidine = ADP + protein N-phospho-L-histidine.</text>
        <dbReference type="EC" id="2.7.13.3"/>
    </reaction>
</comment>
<dbReference type="Pfam" id="PF03924">
    <property type="entry name" value="CHASE"/>
    <property type="match status" value="1"/>
</dbReference>
<gene>
    <name evidence="27" type="primary">barA_6</name>
    <name evidence="26" type="synonym">barA_2</name>
    <name evidence="26" type="ORF">NCTC10736_01127</name>
    <name evidence="27" type="ORF">NCTC10736_04041</name>
</gene>
<feature type="domain" description="CHASE" evidence="24">
    <location>
        <begin position="156"/>
        <end position="260"/>
    </location>
</feature>
<dbReference type="GO" id="GO:0000155">
    <property type="term" value="F:phosphorelay sensor kinase activity"/>
    <property type="evidence" value="ECO:0007669"/>
    <property type="project" value="InterPro"/>
</dbReference>
<proteinExistence type="predicted"/>
<dbReference type="InterPro" id="IPR036890">
    <property type="entry name" value="HATPase_C_sf"/>
</dbReference>
<feature type="domain" description="PAC" evidence="23">
    <location>
        <begin position="480"/>
        <end position="532"/>
    </location>
</feature>
<dbReference type="Gene3D" id="3.30.450.20">
    <property type="entry name" value="PAS domain"/>
    <property type="match status" value="1"/>
</dbReference>
<feature type="domain" description="Response regulatory" evidence="21">
    <location>
        <begin position="937"/>
        <end position="1055"/>
    </location>
</feature>
<dbReference type="Pfam" id="PF02518">
    <property type="entry name" value="HATPase_c"/>
    <property type="match status" value="1"/>
</dbReference>
<dbReference type="SUPFAM" id="SSF52172">
    <property type="entry name" value="CheY-like"/>
    <property type="match status" value="2"/>
</dbReference>
<feature type="transmembrane region" description="Helical" evidence="19">
    <location>
        <begin position="20"/>
        <end position="40"/>
    </location>
</feature>
<feature type="transmembrane region" description="Helical" evidence="19">
    <location>
        <begin position="327"/>
        <end position="349"/>
    </location>
</feature>
<dbReference type="Gene3D" id="1.20.120.160">
    <property type="entry name" value="HPT domain"/>
    <property type="match status" value="1"/>
</dbReference>
<feature type="domain" description="Response regulatory" evidence="21">
    <location>
        <begin position="791"/>
        <end position="914"/>
    </location>
</feature>
<feature type="modified residue" description="4-aspartylphosphate" evidence="17">
    <location>
        <position position="988"/>
    </location>
</feature>
<dbReference type="AlphaFoldDB" id="A0A380BYN4"/>
<dbReference type="GO" id="GO:0006355">
    <property type="term" value="P:regulation of DNA-templated transcription"/>
    <property type="evidence" value="ECO:0007669"/>
    <property type="project" value="InterPro"/>
</dbReference>
<dbReference type="InterPro" id="IPR003661">
    <property type="entry name" value="HisK_dim/P_dom"/>
</dbReference>
<dbReference type="FunFam" id="1.10.287.130:FF:000002">
    <property type="entry name" value="Two-component osmosensing histidine kinase"/>
    <property type="match status" value="1"/>
</dbReference>
<dbReference type="InterPro" id="IPR006189">
    <property type="entry name" value="CHASE_dom"/>
</dbReference>
<evidence type="ECO:0000256" key="12">
    <source>
        <dbReference type="ARBA" id="ARBA00023012"/>
    </source>
</evidence>
<dbReference type="InterPro" id="IPR036097">
    <property type="entry name" value="HisK_dim/P_sf"/>
</dbReference>
<evidence type="ECO:0000259" key="20">
    <source>
        <dbReference type="PROSITE" id="PS50109"/>
    </source>
</evidence>
<dbReference type="PROSITE" id="PS50113">
    <property type="entry name" value="PAC"/>
    <property type="match status" value="1"/>
</dbReference>
<keyword evidence="10" id="KW-0067">ATP-binding</keyword>
<evidence type="ECO:0000259" key="21">
    <source>
        <dbReference type="PROSITE" id="PS50110"/>
    </source>
</evidence>
<dbReference type="GO" id="GO:0005524">
    <property type="term" value="F:ATP binding"/>
    <property type="evidence" value="ECO:0007669"/>
    <property type="project" value="UniProtKB-KW"/>
</dbReference>
<evidence type="ECO:0000259" key="23">
    <source>
        <dbReference type="PROSITE" id="PS50113"/>
    </source>
</evidence>
<dbReference type="PANTHER" id="PTHR45339">
    <property type="entry name" value="HYBRID SIGNAL TRANSDUCTION HISTIDINE KINASE J"/>
    <property type="match status" value="1"/>
</dbReference>
<dbReference type="InterPro" id="IPR005467">
    <property type="entry name" value="His_kinase_dom"/>
</dbReference>
<comment type="subcellular location">
    <subcellularLocation>
        <location evidence="2">Cell membrane</location>
        <topology evidence="2">Multi-pass membrane protein</topology>
    </subcellularLocation>
</comment>
<evidence type="ECO:0000313" key="28">
    <source>
        <dbReference type="Proteomes" id="UP000255061"/>
    </source>
</evidence>
<evidence type="ECO:0000256" key="1">
    <source>
        <dbReference type="ARBA" id="ARBA00000085"/>
    </source>
</evidence>
<dbReference type="InterPro" id="IPR013767">
    <property type="entry name" value="PAS_fold"/>
</dbReference>
<dbReference type="CDD" id="cd00130">
    <property type="entry name" value="PAS"/>
    <property type="match status" value="1"/>
</dbReference>
<dbReference type="PROSITE" id="PS50894">
    <property type="entry name" value="HPT"/>
    <property type="match status" value="1"/>
</dbReference>
<dbReference type="CDD" id="cd17546">
    <property type="entry name" value="REC_hyHK_CKI1_RcsC-like"/>
    <property type="match status" value="2"/>
</dbReference>
<dbReference type="SUPFAM" id="SSF47226">
    <property type="entry name" value="Histidine-containing phosphotransfer domain, HPT domain"/>
    <property type="match status" value="1"/>
</dbReference>
<feature type="modified residue" description="4-aspartylphosphate" evidence="17">
    <location>
        <position position="845"/>
    </location>
</feature>
<feature type="domain" description="PAS" evidence="22">
    <location>
        <begin position="396"/>
        <end position="434"/>
    </location>
</feature>
<evidence type="ECO:0000256" key="2">
    <source>
        <dbReference type="ARBA" id="ARBA00004651"/>
    </source>
</evidence>
<feature type="domain" description="Histidine kinase" evidence="20">
    <location>
        <begin position="550"/>
        <end position="771"/>
    </location>
</feature>
<feature type="coiled-coil region" evidence="18">
    <location>
        <begin position="523"/>
        <end position="550"/>
    </location>
</feature>
<dbReference type="FunFam" id="3.30.565.10:FF:000010">
    <property type="entry name" value="Sensor histidine kinase RcsC"/>
    <property type="match status" value="1"/>
</dbReference>
<dbReference type="SUPFAM" id="SSF55874">
    <property type="entry name" value="ATPase domain of HSP90 chaperone/DNA topoisomerase II/histidine kinase"/>
    <property type="match status" value="1"/>
</dbReference>
<evidence type="ECO:0000256" key="13">
    <source>
        <dbReference type="ARBA" id="ARBA00023136"/>
    </source>
</evidence>
<keyword evidence="6 27" id="KW-0808">Transferase</keyword>
<dbReference type="InterPro" id="IPR011006">
    <property type="entry name" value="CheY-like_superfamily"/>
</dbReference>
<evidence type="ECO:0000256" key="7">
    <source>
        <dbReference type="ARBA" id="ARBA00022692"/>
    </source>
</evidence>
<keyword evidence="9 27" id="KW-0418">Kinase</keyword>
<dbReference type="PROSITE" id="PS50110">
    <property type="entry name" value="RESPONSE_REGULATORY"/>
    <property type="match status" value="2"/>
</dbReference>
<keyword evidence="11 19" id="KW-1133">Transmembrane helix</keyword>
<dbReference type="Gene3D" id="1.10.287.130">
    <property type="match status" value="1"/>
</dbReference>
<dbReference type="SMART" id="SM00091">
    <property type="entry name" value="PAS"/>
    <property type="match status" value="1"/>
</dbReference>
<keyword evidence="13 19" id="KW-0472">Membrane</keyword>
<dbReference type="PANTHER" id="PTHR45339:SF1">
    <property type="entry name" value="HYBRID SIGNAL TRANSDUCTION HISTIDINE KINASE J"/>
    <property type="match status" value="1"/>
</dbReference>
<keyword evidence="18" id="KW-0175">Coiled coil</keyword>
<dbReference type="InterPro" id="IPR000014">
    <property type="entry name" value="PAS"/>
</dbReference>
<keyword evidence="12" id="KW-0902">Two-component regulatory system</keyword>
<evidence type="ECO:0000256" key="18">
    <source>
        <dbReference type="SAM" id="Coils"/>
    </source>
</evidence>
<dbReference type="CDD" id="cd16922">
    <property type="entry name" value="HATPase_EvgS-ArcB-TorS-like"/>
    <property type="match status" value="1"/>
</dbReference>
<dbReference type="PROSITE" id="PS50112">
    <property type="entry name" value="PAS"/>
    <property type="match status" value="1"/>
</dbReference>
<feature type="modified residue" description="Phosphohistidine" evidence="16">
    <location>
        <position position="1135"/>
    </location>
</feature>
<dbReference type="Gene3D" id="3.30.450.350">
    <property type="entry name" value="CHASE domain"/>
    <property type="match status" value="1"/>
</dbReference>
<evidence type="ECO:0000259" key="22">
    <source>
        <dbReference type="PROSITE" id="PS50112"/>
    </source>
</evidence>
<dbReference type="InterPro" id="IPR001789">
    <property type="entry name" value="Sig_transdc_resp-reg_receiver"/>
</dbReference>
<evidence type="ECO:0000256" key="16">
    <source>
        <dbReference type="PROSITE-ProRule" id="PRU00110"/>
    </source>
</evidence>
<reference evidence="27 28" key="1">
    <citation type="submission" date="2018-06" db="EMBL/GenBank/DDBJ databases">
        <authorList>
            <consortium name="Pathogen Informatics"/>
            <person name="Doyle S."/>
        </authorList>
    </citation>
    <scope>NUCLEOTIDE SEQUENCE [LARGE SCALE GENOMIC DNA]</scope>
    <source>
        <strain evidence="27 28">NCTC10736</strain>
    </source>
</reference>
<evidence type="ECO:0000256" key="3">
    <source>
        <dbReference type="ARBA" id="ARBA00012438"/>
    </source>
</evidence>
<dbReference type="CDD" id="cd00082">
    <property type="entry name" value="HisKA"/>
    <property type="match status" value="1"/>
</dbReference>
<keyword evidence="7 19" id="KW-0812">Transmembrane</keyword>
<dbReference type="SUPFAM" id="SSF55785">
    <property type="entry name" value="PYP-like sensor domain (PAS domain)"/>
    <property type="match status" value="1"/>
</dbReference>
<dbReference type="Pfam" id="PF00989">
    <property type="entry name" value="PAS"/>
    <property type="match status" value="1"/>
</dbReference>